<dbReference type="InterPro" id="IPR000943">
    <property type="entry name" value="RNA_pol_sigma70"/>
</dbReference>
<dbReference type="STRING" id="235985.SAMN05414137_10270"/>
<accession>A0A1H7H3S6</accession>
<dbReference type="PIRSF" id="PIRSF000770">
    <property type="entry name" value="RNA_pol_sigma-SigE/K"/>
    <property type="match status" value="1"/>
</dbReference>
<keyword evidence="2" id="KW-0731">Sigma factor</keyword>
<keyword evidence="3" id="KW-0238">DNA-binding</keyword>
<evidence type="ECO:0000256" key="4">
    <source>
        <dbReference type="ARBA" id="ARBA00023163"/>
    </source>
</evidence>
<evidence type="ECO:0000256" key="3">
    <source>
        <dbReference type="ARBA" id="ARBA00023125"/>
    </source>
</evidence>
<dbReference type="InterPro" id="IPR013325">
    <property type="entry name" value="RNA_pol_sigma_r2"/>
</dbReference>
<evidence type="ECO:0000313" key="7">
    <source>
        <dbReference type="Proteomes" id="UP000183015"/>
    </source>
</evidence>
<dbReference type="SUPFAM" id="SSF88659">
    <property type="entry name" value="Sigma3 and sigma4 domains of RNA polymerase sigma factors"/>
    <property type="match status" value="2"/>
</dbReference>
<name>A0A1H7H3S6_STRJI</name>
<dbReference type="SUPFAM" id="SSF88946">
    <property type="entry name" value="Sigma2 domain of RNA polymerase sigma factors"/>
    <property type="match status" value="1"/>
</dbReference>
<protein>
    <submittedName>
        <fullName evidence="6">RNA polymerase sigma-B factor</fullName>
    </submittedName>
</protein>
<dbReference type="eggNOG" id="COG1191">
    <property type="taxonomic scope" value="Bacteria"/>
</dbReference>
<dbReference type="GO" id="GO:0006352">
    <property type="term" value="P:DNA-templated transcription initiation"/>
    <property type="evidence" value="ECO:0007669"/>
    <property type="project" value="InterPro"/>
</dbReference>
<sequence>MSPTTLVGTQPAMARLPSPHAVDTEDARALSQLLFQRLTELEEGTADYSYVRNTLIELNLALVRYAVAQFRHRAEPTEDLLQVGIVGLIKAINRFDPARNVEFSTFALPTITGELKRFFRDTSWSVRVPRRLQELRLRLAKARDELSQQLERDPDDAELAEYLHVSEADIAEGQAVSNAYTAGTLESPEADEGEGLQTRRLGYTDRGIEGIENVESLKPLIAALPERERTVLALRFTGELTQSEIGARLGISQMHVSRILSRTLTDLREALLAEE</sequence>
<dbReference type="InterPro" id="IPR007624">
    <property type="entry name" value="RNA_pol_sigma70_r3"/>
</dbReference>
<keyword evidence="7" id="KW-1185">Reference proteome</keyword>
<dbReference type="Gene3D" id="1.10.10.10">
    <property type="entry name" value="Winged helix-like DNA-binding domain superfamily/Winged helix DNA-binding domain"/>
    <property type="match status" value="2"/>
</dbReference>
<dbReference type="InterPro" id="IPR007627">
    <property type="entry name" value="RNA_pol_sigma70_r2"/>
</dbReference>
<evidence type="ECO:0000256" key="2">
    <source>
        <dbReference type="ARBA" id="ARBA00023082"/>
    </source>
</evidence>
<dbReference type="PANTHER" id="PTHR30385:SF4">
    <property type="entry name" value="RNA POLYMERASE SIGMA-E FACTOR"/>
    <property type="match status" value="1"/>
</dbReference>
<dbReference type="InterPro" id="IPR014322">
    <property type="entry name" value="RNA_pol_sigma-B/F/G"/>
</dbReference>
<feature type="domain" description="RNA polymerase sigma-70" evidence="5">
    <location>
        <begin position="79"/>
        <end position="92"/>
    </location>
</feature>
<dbReference type="NCBIfam" id="TIGR02980">
    <property type="entry name" value="SigBFG"/>
    <property type="match status" value="1"/>
</dbReference>
<dbReference type="Gene3D" id="1.20.120.1810">
    <property type="match status" value="1"/>
</dbReference>
<dbReference type="PRINTS" id="PR00046">
    <property type="entry name" value="SIGMA70FCT"/>
</dbReference>
<evidence type="ECO:0000313" key="6">
    <source>
        <dbReference type="EMBL" id="SEK45086.1"/>
    </source>
</evidence>
<dbReference type="Proteomes" id="UP000183015">
    <property type="component" value="Unassembled WGS sequence"/>
</dbReference>
<dbReference type="InterPro" id="IPR013324">
    <property type="entry name" value="RNA_pol_sigma_r3/r4-like"/>
</dbReference>
<evidence type="ECO:0000256" key="1">
    <source>
        <dbReference type="ARBA" id="ARBA00023015"/>
    </source>
</evidence>
<dbReference type="InterPro" id="IPR036388">
    <property type="entry name" value="WH-like_DNA-bd_sf"/>
</dbReference>
<evidence type="ECO:0000259" key="5">
    <source>
        <dbReference type="PROSITE" id="PS00715"/>
    </source>
</evidence>
<keyword evidence="4" id="KW-0804">Transcription</keyword>
<gene>
    <name evidence="6" type="ORF">SAMN05414137_10270</name>
</gene>
<dbReference type="Pfam" id="PF04542">
    <property type="entry name" value="Sigma70_r2"/>
    <property type="match status" value="1"/>
</dbReference>
<dbReference type="GO" id="GO:0003677">
    <property type="term" value="F:DNA binding"/>
    <property type="evidence" value="ECO:0007669"/>
    <property type="project" value="UniProtKB-KW"/>
</dbReference>
<dbReference type="Pfam" id="PF04545">
    <property type="entry name" value="Sigma70_r4"/>
    <property type="match status" value="1"/>
</dbReference>
<dbReference type="Pfam" id="PF04539">
    <property type="entry name" value="Sigma70_r3"/>
    <property type="match status" value="1"/>
</dbReference>
<dbReference type="AlphaFoldDB" id="A0A1H7H3S6"/>
<dbReference type="PANTHER" id="PTHR30385">
    <property type="entry name" value="SIGMA FACTOR F FLAGELLAR"/>
    <property type="match status" value="1"/>
</dbReference>
<dbReference type="InterPro" id="IPR014284">
    <property type="entry name" value="RNA_pol_sigma-70_dom"/>
</dbReference>
<dbReference type="NCBIfam" id="TIGR02937">
    <property type="entry name" value="sigma70-ECF"/>
    <property type="match status" value="1"/>
</dbReference>
<organism evidence="6 7">
    <name type="scientific">Streptacidiphilus jiangxiensis</name>
    <dbReference type="NCBI Taxonomy" id="235985"/>
    <lineage>
        <taxon>Bacteria</taxon>
        <taxon>Bacillati</taxon>
        <taxon>Actinomycetota</taxon>
        <taxon>Actinomycetes</taxon>
        <taxon>Kitasatosporales</taxon>
        <taxon>Streptomycetaceae</taxon>
        <taxon>Streptacidiphilus</taxon>
    </lineage>
</organism>
<proteinExistence type="predicted"/>
<dbReference type="OrthoDB" id="3852315at2"/>
<dbReference type="InterPro" id="IPR007630">
    <property type="entry name" value="RNA_pol_sigma70_r4"/>
</dbReference>
<dbReference type="PROSITE" id="PS00715">
    <property type="entry name" value="SIGMA70_1"/>
    <property type="match status" value="1"/>
</dbReference>
<reference evidence="7" key="1">
    <citation type="submission" date="2016-10" db="EMBL/GenBank/DDBJ databases">
        <authorList>
            <person name="Varghese N."/>
        </authorList>
    </citation>
    <scope>NUCLEOTIDE SEQUENCE [LARGE SCALE GENOMIC DNA]</scope>
    <source>
        <strain evidence="7">DSM 45096 / BCRC 16803 / CGMCC 4.1857 / CIP 109030 / JCM 12277 / KCTC 19219 / NBRC 100920 / 33214</strain>
    </source>
</reference>
<dbReference type="CDD" id="cd06171">
    <property type="entry name" value="Sigma70_r4"/>
    <property type="match status" value="1"/>
</dbReference>
<dbReference type="EMBL" id="FOAZ01000002">
    <property type="protein sequence ID" value="SEK45086.1"/>
    <property type="molecule type" value="Genomic_DNA"/>
</dbReference>
<keyword evidence="1" id="KW-0805">Transcription regulation</keyword>
<dbReference type="GO" id="GO:0016987">
    <property type="term" value="F:sigma factor activity"/>
    <property type="evidence" value="ECO:0007669"/>
    <property type="project" value="UniProtKB-KW"/>
</dbReference>